<evidence type="ECO:0000313" key="12">
    <source>
        <dbReference type="Proteomes" id="UP000746471"/>
    </source>
</evidence>
<dbReference type="RefSeq" id="WP_213237796.1">
    <property type="nucleotide sequence ID" value="NZ_JAHBCL010000028.1"/>
</dbReference>
<name>A0ABS5PRY6_9FIRM</name>
<evidence type="ECO:0000256" key="4">
    <source>
        <dbReference type="ARBA" id="ARBA00022679"/>
    </source>
</evidence>
<keyword evidence="7 9" id="KW-0067">ATP-binding</keyword>
<keyword evidence="3 9" id="KW-0963">Cytoplasm</keyword>
<dbReference type="GO" id="GO:0047761">
    <property type="term" value="F:butyrate kinase activity"/>
    <property type="evidence" value="ECO:0007669"/>
    <property type="project" value="UniProtKB-EC"/>
</dbReference>
<accession>A0ABS5PRY6</accession>
<dbReference type="Proteomes" id="UP000746471">
    <property type="component" value="Unassembled WGS sequence"/>
</dbReference>
<organism evidence="11 12">
    <name type="scientific">Fusibacter paucivorans</name>
    <dbReference type="NCBI Taxonomy" id="76009"/>
    <lineage>
        <taxon>Bacteria</taxon>
        <taxon>Bacillati</taxon>
        <taxon>Bacillota</taxon>
        <taxon>Clostridia</taxon>
        <taxon>Eubacteriales</taxon>
        <taxon>Eubacteriales Family XII. Incertae Sedis</taxon>
        <taxon>Fusibacter</taxon>
    </lineage>
</organism>
<gene>
    <name evidence="9 11" type="primary">buk</name>
    <name evidence="11" type="ORF">KHM83_14710</name>
</gene>
<sequence>MFRIFVINFGGTSGELSIYEDASLVEKIDLPYTKEELEMRYTGEQEVAVKSRRIMQLLTDRGYVVDNFDAFAVRGSGLFFGGEGGTFLVEGKLRAHMNEMYDPKKKILHASYVAIPVVDELLIDCKKEIPIYITDPSTIDQLLPEVKVTGNPMFQKRSAFHALNHRAVARKAAFDLGKKYDEVNLIVVHAGGGISIGAHKKGRIIDVNDATGDADGPFTPNRAGSLPTGQLVHMCYSGQFTEKEMFRKLKGDAGMKAYLGTEDMREVERRIDAGDEEAELIFKALAYQIYREIGACAATLCGEVDAIAFTAGLANSSRLIEAVGEHVRHFAPVMCYPGGFENEALALGAYRILSGQEELAVYDGEGDYLQNINPN</sequence>
<dbReference type="PRINTS" id="PR00471">
    <property type="entry name" value="ACETATEKNASE"/>
</dbReference>
<dbReference type="EMBL" id="JAHBCL010000028">
    <property type="protein sequence ID" value="MBS7527934.1"/>
    <property type="molecule type" value="Genomic_DNA"/>
</dbReference>
<dbReference type="PANTHER" id="PTHR21060:SF3">
    <property type="entry name" value="BUTYRATE KINASE 2-RELATED"/>
    <property type="match status" value="1"/>
</dbReference>
<dbReference type="InterPro" id="IPR011245">
    <property type="entry name" value="Butyrate_kin"/>
</dbReference>
<dbReference type="HAMAP" id="MF_00542">
    <property type="entry name" value="Butyrate_kinase"/>
    <property type="match status" value="1"/>
</dbReference>
<dbReference type="PANTHER" id="PTHR21060">
    <property type="entry name" value="ACETATE KINASE"/>
    <property type="match status" value="1"/>
</dbReference>
<evidence type="ECO:0000256" key="10">
    <source>
        <dbReference type="RuleBase" id="RU003835"/>
    </source>
</evidence>
<dbReference type="PROSITE" id="PS01076">
    <property type="entry name" value="ACETATE_KINASE_2"/>
    <property type="match status" value="1"/>
</dbReference>
<evidence type="ECO:0000256" key="5">
    <source>
        <dbReference type="ARBA" id="ARBA00022741"/>
    </source>
</evidence>
<keyword evidence="5 9" id="KW-0547">Nucleotide-binding</keyword>
<dbReference type="PIRSF" id="PIRSF036458">
    <property type="entry name" value="Butyrate_kin"/>
    <property type="match status" value="1"/>
</dbReference>
<proteinExistence type="inferred from homology"/>
<keyword evidence="4 9" id="KW-0808">Transferase</keyword>
<evidence type="ECO:0000256" key="8">
    <source>
        <dbReference type="ARBA" id="ARBA00048596"/>
    </source>
</evidence>
<dbReference type="NCBIfam" id="NF002834">
    <property type="entry name" value="PRK03011.1-5"/>
    <property type="match status" value="1"/>
</dbReference>
<evidence type="ECO:0000256" key="2">
    <source>
        <dbReference type="ARBA" id="ARBA00008748"/>
    </source>
</evidence>
<evidence type="ECO:0000256" key="6">
    <source>
        <dbReference type="ARBA" id="ARBA00022777"/>
    </source>
</evidence>
<keyword evidence="12" id="KW-1185">Reference proteome</keyword>
<dbReference type="SUPFAM" id="SSF53067">
    <property type="entry name" value="Actin-like ATPase domain"/>
    <property type="match status" value="2"/>
</dbReference>
<protein>
    <recommendedName>
        <fullName evidence="9">Probable butyrate kinase</fullName>
        <shortName evidence="9">BK</shortName>
        <ecNumber evidence="9">2.7.2.7</ecNumber>
    </recommendedName>
    <alternativeName>
        <fullName evidence="9">Branched-chain carboxylic acid kinase</fullName>
    </alternativeName>
</protein>
<dbReference type="NCBIfam" id="TIGR02707">
    <property type="entry name" value="butyr_kinase"/>
    <property type="match status" value="1"/>
</dbReference>
<dbReference type="InterPro" id="IPR023865">
    <property type="entry name" value="Aliphatic_acid_kinase_CS"/>
</dbReference>
<dbReference type="InterPro" id="IPR000890">
    <property type="entry name" value="Aliphatic_acid_kin_short-chain"/>
</dbReference>
<evidence type="ECO:0000256" key="7">
    <source>
        <dbReference type="ARBA" id="ARBA00022840"/>
    </source>
</evidence>
<evidence type="ECO:0000256" key="9">
    <source>
        <dbReference type="HAMAP-Rule" id="MF_00542"/>
    </source>
</evidence>
<comment type="similarity">
    <text evidence="2 9 10">Belongs to the acetokinase family.</text>
</comment>
<dbReference type="InterPro" id="IPR043129">
    <property type="entry name" value="ATPase_NBD"/>
</dbReference>
<dbReference type="Gene3D" id="3.30.420.40">
    <property type="match status" value="2"/>
</dbReference>
<dbReference type="CDD" id="cd24011">
    <property type="entry name" value="ASKHA_NBD_BK"/>
    <property type="match status" value="1"/>
</dbReference>
<comment type="catalytic activity">
    <reaction evidence="8 9">
        <text>butanoate + ATP = butanoyl phosphate + ADP</text>
        <dbReference type="Rhea" id="RHEA:13585"/>
        <dbReference type="ChEBI" id="CHEBI:17968"/>
        <dbReference type="ChEBI" id="CHEBI:30616"/>
        <dbReference type="ChEBI" id="CHEBI:58079"/>
        <dbReference type="ChEBI" id="CHEBI:456216"/>
        <dbReference type="EC" id="2.7.2.7"/>
    </reaction>
</comment>
<comment type="subcellular location">
    <subcellularLocation>
        <location evidence="1 9">Cytoplasm</location>
    </subcellularLocation>
</comment>
<reference evidence="11 12" key="1">
    <citation type="submission" date="2021-05" db="EMBL/GenBank/DDBJ databases">
        <title>Fusibacter ferrireducens sp. nov., an anaerobic, sulfur- and Fe-reducing bacterium isolated from the mangrove sediment.</title>
        <authorList>
            <person name="Qiu D."/>
        </authorList>
    </citation>
    <scope>NUCLEOTIDE SEQUENCE [LARGE SCALE GENOMIC DNA]</scope>
    <source>
        <strain evidence="11 12">DSM 12116</strain>
    </source>
</reference>
<evidence type="ECO:0000256" key="1">
    <source>
        <dbReference type="ARBA" id="ARBA00004496"/>
    </source>
</evidence>
<dbReference type="EC" id="2.7.2.7" evidence="9"/>
<evidence type="ECO:0000256" key="3">
    <source>
        <dbReference type="ARBA" id="ARBA00022490"/>
    </source>
</evidence>
<dbReference type="Pfam" id="PF00871">
    <property type="entry name" value="Acetate_kinase"/>
    <property type="match status" value="1"/>
</dbReference>
<evidence type="ECO:0000313" key="11">
    <source>
        <dbReference type="EMBL" id="MBS7527934.1"/>
    </source>
</evidence>
<keyword evidence="6 9" id="KW-0418">Kinase</keyword>
<comment type="caution">
    <text evidence="11">The sequence shown here is derived from an EMBL/GenBank/DDBJ whole genome shotgun (WGS) entry which is preliminary data.</text>
</comment>